<accession>A0AAD6U3W8</accession>
<evidence type="ECO:0000313" key="2">
    <source>
        <dbReference type="Proteomes" id="UP001222325"/>
    </source>
</evidence>
<protein>
    <submittedName>
        <fullName evidence="1">Uncharacterized protein</fullName>
    </submittedName>
</protein>
<proteinExistence type="predicted"/>
<dbReference type="AlphaFoldDB" id="A0AAD6U3W8"/>
<organism evidence="1 2">
    <name type="scientific">Mycena belliarum</name>
    <dbReference type="NCBI Taxonomy" id="1033014"/>
    <lineage>
        <taxon>Eukaryota</taxon>
        <taxon>Fungi</taxon>
        <taxon>Dikarya</taxon>
        <taxon>Basidiomycota</taxon>
        <taxon>Agaricomycotina</taxon>
        <taxon>Agaricomycetes</taxon>
        <taxon>Agaricomycetidae</taxon>
        <taxon>Agaricales</taxon>
        <taxon>Marasmiineae</taxon>
        <taxon>Mycenaceae</taxon>
        <taxon>Mycena</taxon>
    </lineage>
</organism>
<dbReference type="Proteomes" id="UP001222325">
    <property type="component" value="Unassembled WGS sequence"/>
</dbReference>
<gene>
    <name evidence="1" type="ORF">B0H15DRAFT_298873</name>
</gene>
<comment type="caution">
    <text evidence="1">The sequence shown here is derived from an EMBL/GenBank/DDBJ whole genome shotgun (WGS) entry which is preliminary data.</text>
</comment>
<evidence type="ECO:0000313" key="1">
    <source>
        <dbReference type="EMBL" id="KAJ7087599.1"/>
    </source>
</evidence>
<name>A0AAD6U3W8_9AGAR</name>
<dbReference type="EMBL" id="JARJCN010000028">
    <property type="protein sequence ID" value="KAJ7087599.1"/>
    <property type="molecule type" value="Genomic_DNA"/>
</dbReference>
<sequence>MTPLDPPSALVARALGEPFRPWRLASATCHWYHGHTRAGTSQPPHLRLVASLRSADGASDTIPIRVHTIRTEPCTKHQTVEAAGMKEHPQWYHNVPGADRVAGHGLQRRKSTNVAMLGVIPILALRGGALHRVRPQLVWELSLVPTRDVGARGVSWAQPWHLASSTIARHCGQRGNEHHVVLWIARNSSVTRPSCATPHWIENECSEGLPYAHKRGV</sequence>
<keyword evidence="2" id="KW-1185">Reference proteome</keyword>
<reference evidence="1" key="1">
    <citation type="submission" date="2023-03" db="EMBL/GenBank/DDBJ databases">
        <title>Massive genome expansion in bonnet fungi (Mycena s.s.) driven by repeated elements and novel gene families across ecological guilds.</title>
        <authorList>
            <consortium name="Lawrence Berkeley National Laboratory"/>
            <person name="Harder C.B."/>
            <person name="Miyauchi S."/>
            <person name="Viragh M."/>
            <person name="Kuo A."/>
            <person name="Thoen E."/>
            <person name="Andreopoulos B."/>
            <person name="Lu D."/>
            <person name="Skrede I."/>
            <person name="Drula E."/>
            <person name="Henrissat B."/>
            <person name="Morin E."/>
            <person name="Kohler A."/>
            <person name="Barry K."/>
            <person name="LaButti K."/>
            <person name="Morin E."/>
            <person name="Salamov A."/>
            <person name="Lipzen A."/>
            <person name="Mereny Z."/>
            <person name="Hegedus B."/>
            <person name="Baldrian P."/>
            <person name="Stursova M."/>
            <person name="Weitz H."/>
            <person name="Taylor A."/>
            <person name="Grigoriev I.V."/>
            <person name="Nagy L.G."/>
            <person name="Martin F."/>
            <person name="Kauserud H."/>
        </authorList>
    </citation>
    <scope>NUCLEOTIDE SEQUENCE</scope>
    <source>
        <strain evidence="1">CBHHK173m</strain>
    </source>
</reference>